<evidence type="ECO:0008006" key="4">
    <source>
        <dbReference type="Google" id="ProtNLM"/>
    </source>
</evidence>
<evidence type="ECO:0000313" key="2">
    <source>
        <dbReference type="EMBL" id="TEY18671.1"/>
    </source>
</evidence>
<reference evidence="2 3" key="1">
    <citation type="submission" date="2017-11" db="EMBL/GenBank/DDBJ databases">
        <title>Comparative genomics of Botrytis spp.</title>
        <authorList>
            <person name="Valero-Jimenez C.A."/>
            <person name="Tapia P."/>
            <person name="Veloso J."/>
            <person name="Silva-Moreno E."/>
            <person name="Staats M."/>
            <person name="Valdes J.H."/>
            <person name="Van Kan J.A.L."/>
        </authorList>
    </citation>
    <scope>NUCLEOTIDE SEQUENCE [LARGE SCALE GENOMIC DNA]</scope>
    <source>
        <strain evidence="2 3">MUCL2830</strain>
    </source>
</reference>
<organism evidence="2 3">
    <name type="scientific">Botryotinia calthae</name>
    <dbReference type="NCBI Taxonomy" id="38488"/>
    <lineage>
        <taxon>Eukaryota</taxon>
        <taxon>Fungi</taxon>
        <taxon>Dikarya</taxon>
        <taxon>Ascomycota</taxon>
        <taxon>Pezizomycotina</taxon>
        <taxon>Leotiomycetes</taxon>
        <taxon>Helotiales</taxon>
        <taxon>Sclerotiniaceae</taxon>
        <taxon>Botryotinia</taxon>
    </lineage>
</organism>
<dbReference type="OrthoDB" id="5125733at2759"/>
<dbReference type="Proteomes" id="UP000297299">
    <property type="component" value="Unassembled WGS sequence"/>
</dbReference>
<dbReference type="EMBL" id="PHWZ01001991">
    <property type="protein sequence ID" value="TEY18671.1"/>
    <property type="molecule type" value="Genomic_DNA"/>
</dbReference>
<feature type="compositionally biased region" description="Low complexity" evidence="1">
    <location>
        <begin position="548"/>
        <end position="565"/>
    </location>
</feature>
<name>A0A4Y8C9S1_9HELO</name>
<dbReference type="AlphaFoldDB" id="A0A4Y8C9S1"/>
<evidence type="ECO:0000313" key="3">
    <source>
        <dbReference type="Proteomes" id="UP000297299"/>
    </source>
</evidence>
<dbReference type="PANTHER" id="PTHR33112">
    <property type="entry name" value="DOMAIN PROTEIN, PUTATIVE-RELATED"/>
    <property type="match status" value="1"/>
</dbReference>
<dbReference type="PANTHER" id="PTHR33112:SF16">
    <property type="entry name" value="HETEROKARYON INCOMPATIBILITY DOMAIN-CONTAINING PROTEIN"/>
    <property type="match status" value="1"/>
</dbReference>
<proteinExistence type="predicted"/>
<evidence type="ECO:0000256" key="1">
    <source>
        <dbReference type="SAM" id="MobiDB-lite"/>
    </source>
</evidence>
<feature type="region of interest" description="Disordered" evidence="1">
    <location>
        <begin position="540"/>
        <end position="565"/>
    </location>
</feature>
<accession>A0A4Y8C9S1</accession>
<keyword evidence="3" id="KW-1185">Reference proteome</keyword>
<gene>
    <name evidence="2" type="ORF">BOTCAL_1995g00010</name>
</gene>
<comment type="caution">
    <text evidence="2">The sequence shown here is derived from an EMBL/GenBank/DDBJ whole genome shotgun (WGS) entry which is preliminary data.</text>
</comment>
<sequence length="737" mass="82536">MSLCSQCNSIDLTDLHADILLGPYNSMLEKSRQIIDSTSSSSSSSASHCEACLYFITILHHSSLYANRREDLQNKIVSLYMHGLDVRDADAMKKKRWRRMDMQFDVCAGEDYKGELGEGRLDNEGKKHLPVDRVRKVPHSLGGQDGLDRVKEWMRDCGRNHEVCRSPNGVEILPKRLVRISSDVEVPPMLVETSGLASIDYLALSARSFVETQNTGESPTLETLSILDTAGKSFDPSSLPKAFSYAFTITRRLGFEYIYIAALCQVSDDPLNLISIFSQASLLLSADNVESPTEGLIQERAIFNSPPLGINKDRYLRLSCLRNHADLDSSPLSISGWALIERILAPRVLHFTKRQLIWECADGWKFEASNVEDKQYGSGMIRETYQKTLTQPYVTEYLSRAAGNLSESRTQDENQHSNLDEYAHRLEIWYQIISTLSSSTFRSPLDKSPALSLLTKIIDNDTFGHNLSGIFSRNIAYGLAWARVNSLLTPDRDVHAPSWSWASVHGSISHMYTSYPRSILHRRATHPSWIDTYTPHLLSHDPSPSPSHPSSSSSSSSSPANTISHPSTSPLSLSLNLQASITSLLHLCEYFQPDFPEYTTNLVLDQSPIFDCPCCGPRSDEVQNSGISEFEKRKDHYFAIYLAGDLDFESEDLDHYKVSRFADLLVLRTVEGGEGGRGGGDGDGDEKEVVGDEIVTYERVGLLRLSFTTFKKSEDDEVSIQKKFDGVGWERKTIRLV</sequence>
<protein>
    <recommendedName>
        <fullName evidence="4">Heterokaryon incompatibility domain-containing protein</fullName>
    </recommendedName>
</protein>